<evidence type="ECO:0000259" key="1">
    <source>
        <dbReference type="Pfam" id="PF04230"/>
    </source>
</evidence>
<proteinExistence type="predicted"/>
<protein>
    <submittedName>
        <fullName evidence="2">Polysaccharide pyruvyl transferase family protein</fullName>
    </submittedName>
</protein>
<keyword evidence="2" id="KW-0808">Transferase</keyword>
<dbReference type="AlphaFoldDB" id="A0A4V1LGM2"/>
<evidence type="ECO:0000313" key="2">
    <source>
        <dbReference type="EMBL" id="RXJ02249.1"/>
    </source>
</evidence>
<accession>A0A4V1LGM2</accession>
<comment type="caution">
    <text evidence="2">The sequence shown here is derived from an EMBL/GenBank/DDBJ whole genome shotgun (WGS) entry which is preliminary data.</text>
</comment>
<dbReference type="Proteomes" id="UP000290649">
    <property type="component" value="Unassembled WGS sequence"/>
</dbReference>
<dbReference type="EMBL" id="QOUX01000026">
    <property type="protein sequence ID" value="RXJ02249.1"/>
    <property type="molecule type" value="Genomic_DNA"/>
</dbReference>
<organism evidence="2 3">
    <name type="scientific">Anaerobacillus alkaliphilus</name>
    <dbReference type="NCBI Taxonomy" id="1548597"/>
    <lineage>
        <taxon>Bacteria</taxon>
        <taxon>Bacillati</taxon>
        <taxon>Bacillota</taxon>
        <taxon>Bacilli</taxon>
        <taxon>Bacillales</taxon>
        <taxon>Bacillaceae</taxon>
        <taxon>Anaerobacillus</taxon>
    </lineage>
</organism>
<name>A0A4V1LGM2_9BACI</name>
<sequence>MKKEEFRMKKEIKVKYSKIGNMGDLLNELVIEDVLGFKVIHSDIWKSETTAIGSYLRFFFHENTNLTTKSKIMLKKLYGQFQPPLQIWSTGFITYSDKELIPIRKEINVASVRGELTRKRLEKILNKELNVPTGDGGLLASHLLKGPIEKKYSIGIIPHFREKDEKRFLELKEAYNNSVVIDLTDDPLNVVKTISQCEVIISSALHGLIVADSFGIPNKRLIYTNNLLGDGYKFDDYYSGFNIKVDSFDLNNPGNPTINEIIDGYKVTETQVEAKKGALYKSFTKYL</sequence>
<keyword evidence="3" id="KW-1185">Reference proteome</keyword>
<dbReference type="Pfam" id="PF04230">
    <property type="entry name" value="PS_pyruv_trans"/>
    <property type="match status" value="1"/>
</dbReference>
<evidence type="ECO:0000313" key="3">
    <source>
        <dbReference type="Proteomes" id="UP000290649"/>
    </source>
</evidence>
<dbReference type="GO" id="GO:0016740">
    <property type="term" value="F:transferase activity"/>
    <property type="evidence" value="ECO:0007669"/>
    <property type="project" value="UniProtKB-KW"/>
</dbReference>
<gene>
    <name evidence="2" type="ORF">DS745_07625</name>
</gene>
<feature type="domain" description="Polysaccharide pyruvyl transferase" evidence="1">
    <location>
        <begin position="72"/>
        <end position="217"/>
    </location>
</feature>
<reference evidence="2 3" key="1">
    <citation type="journal article" date="2019" name="Int. J. Syst. Evol. Microbiol.">
        <title>Anaerobacillus alkaliphilus sp. nov., a novel alkaliphilic and moderately halophilic bacterium.</title>
        <authorList>
            <person name="Borsodi A.K."/>
            <person name="Aszalos J.M."/>
            <person name="Bihari P."/>
            <person name="Nagy I."/>
            <person name="Schumann P."/>
            <person name="Sproer C."/>
            <person name="Kovacs A.L."/>
            <person name="Boka K."/>
            <person name="Dobosy P."/>
            <person name="Ovari M."/>
            <person name="Szili-Kovacs T."/>
            <person name="Toth E."/>
        </authorList>
    </citation>
    <scope>NUCLEOTIDE SEQUENCE [LARGE SCALE GENOMIC DNA]</scope>
    <source>
        <strain evidence="2 3">B16-10</strain>
    </source>
</reference>
<dbReference type="InterPro" id="IPR007345">
    <property type="entry name" value="Polysacch_pyruvyl_Trfase"/>
</dbReference>
<dbReference type="OrthoDB" id="3199616at2"/>